<gene>
    <name evidence="1" type="ORF">L3X38_005851</name>
</gene>
<name>A0AAD4ZRN9_PRUDU</name>
<accession>A0AAD4ZRN9</accession>
<organism evidence="1 2">
    <name type="scientific">Prunus dulcis</name>
    <name type="common">Almond</name>
    <name type="synonym">Amygdalus dulcis</name>
    <dbReference type="NCBI Taxonomy" id="3755"/>
    <lineage>
        <taxon>Eukaryota</taxon>
        <taxon>Viridiplantae</taxon>
        <taxon>Streptophyta</taxon>
        <taxon>Embryophyta</taxon>
        <taxon>Tracheophyta</taxon>
        <taxon>Spermatophyta</taxon>
        <taxon>Magnoliopsida</taxon>
        <taxon>eudicotyledons</taxon>
        <taxon>Gunneridae</taxon>
        <taxon>Pentapetalae</taxon>
        <taxon>rosids</taxon>
        <taxon>fabids</taxon>
        <taxon>Rosales</taxon>
        <taxon>Rosaceae</taxon>
        <taxon>Amygdaloideae</taxon>
        <taxon>Amygdaleae</taxon>
        <taxon>Prunus</taxon>
    </lineage>
</organism>
<proteinExistence type="predicted"/>
<evidence type="ECO:0000313" key="1">
    <source>
        <dbReference type="EMBL" id="KAI5352959.1"/>
    </source>
</evidence>
<dbReference type="Proteomes" id="UP001054821">
    <property type="component" value="Chromosome 1"/>
</dbReference>
<evidence type="ECO:0000313" key="2">
    <source>
        <dbReference type="Proteomes" id="UP001054821"/>
    </source>
</evidence>
<sequence length="211" mass="23301">MNNRASLANNLPLFFASAFSIDTEGPCLFPSQSQLVQHWPISVSVSRTRELTSCSDQEDDPYSCVRCSLHHNKLLILWNLEKKTKSKKTGSRDGRQRKMHLPSLHLRFPRTQYIPLLSQTLEQDLPTLLSMHLHCKRGCHLRIQVFQSHGQSNFRLFEASGLFPWWWWSGGGGERDGGESGGGDDDGVGGCGSGCGGGGGGGSGGCWLWRL</sequence>
<protein>
    <submittedName>
        <fullName evidence="1">Uncharacterized protein</fullName>
    </submittedName>
</protein>
<keyword evidence="2" id="KW-1185">Reference proteome</keyword>
<dbReference type="AlphaFoldDB" id="A0AAD4ZRN9"/>
<comment type="caution">
    <text evidence="1">The sequence shown here is derived from an EMBL/GenBank/DDBJ whole genome shotgun (WGS) entry which is preliminary data.</text>
</comment>
<reference evidence="1 2" key="1">
    <citation type="journal article" date="2022" name="G3 (Bethesda)">
        <title>Whole-genome sequence and methylome profiling of the almond [Prunus dulcis (Mill.) D.A. Webb] cultivar 'Nonpareil'.</title>
        <authorList>
            <person name="D'Amico-Willman K.M."/>
            <person name="Ouma W.Z."/>
            <person name="Meulia T."/>
            <person name="Sideli G.M."/>
            <person name="Gradziel T.M."/>
            <person name="Fresnedo-Ramirez J."/>
        </authorList>
    </citation>
    <scope>NUCLEOTIDE SEQUENCE [LARGE SCALE GENOMIC DNA]</scope>
    <source>
        <strain evidence="1">Clone GOH B32 T37-40</strain>
    </source>
</reference>
<dbReference type="EMBL" id="JAJFAZ020000001">
    <property type="protein sequence ID" value="KAI5352959.1"/>
    <property type="molecule type" value="Genomic_DNA"/>
</dbReference>